<feature type="transmembrane region" description="Helical" evidence="8">
    <location>
        <begin position="293"/>
        <end position="310"/>
    </location>
</feature>
<evidence type="ECO:0000313" key="10">
    <source>
        <dbReference type="EMBL" id="OSM01738.1"/>
    </source>
</evidence>
<name>A0A1Y2K157_9PROT</name>
<feature type="domain" description="Glycosyltransferase RgtA/B/C/D-like" evidence="9">
    <location>
        <begin position="58"/>
        <end position="201"/>
    </location>
</feature>
<evidence type="ECO:0000256" key="4">
    <source>
        <dbReference type="ARBA" id="ARBA00022679"/>
    </source>
</evidence>
<sequence>MAILALHLGLCLWSGPILESSDDLFFAVRSHNLLEHGFAPANHPHEHRIGLYAPVALIFSQLGVNVSSMALWPLLCSLALVAALYWAGARLAGPAAGLAAALLLAVNPFQIIHAMTLTADGPLALFYFLSGLFLFLGRREPPRATLYALLFVLAFTAGFLTKLPIIWMLPLILFLLVRDWRAGEHRRFWGVAIGGGVAAMVVYFGAYAYLFDDPLMRFHSVEKVINVAPEDANLQGQRLTIRGKPLEFLVERLTSGPVMLILERQGLSLAWLLWLPALLLTLIRSRVMPRGSGFWVGHALSFLLLFWFGSTSLSEYNPVGLLGYYLVPLLAPFSLLGGVLLARAMTPPEAPRAIPWTLAGLSLYLIALLPLLQKLGAHKIHILLLAAVLMMLLVYRLLAPRVTLLDRVPPALPIGAVALGLIATPALLLARGQIGPFPYQAAEQRIIQSHFAQLDAPTALVSDPRTLDTARLYLGLKPPADLTLADWRDIDTLLSRADAAPLYVLLNDARIKAMGSTYGQMAPQQFAALTAQWRKVESQSGVTLYQAH</sequence>
<evidence type="ECO:0000256" key="8">
    <source>
        <dbReference type="SAM" id="Phobius"/>
    </source>
</evidence>
<feature type="transmembrane region" description="Helical" evidence="8">
    <location>
        <begin position="95"/>
        <end position="115"/>
    </location>
</feature>
<dbReference type="GO" id="GO:0005886">
    <property type="term" value="C:plasma membrane"/>
    <property type="evidence" value="ECO:0007669"/>
    <property type="project" value="UniProtKB-SubCell"/>
</dbReference>
<feature type="transmembrane region" description="Helical" evidence="8">
    <location>
        <begin position="322"/>
        <end position="341"/>
    </location>
</feature>
<accession>A0A1Y2K157</accession>
<keyword evidence="7 8" id="KW-0472">Membrane</keyword>
<evidence type="ECO:0000259" key="9">
    <source>
        <dbReference type="Pfam" id="PF13231"/>
    </source>
</evidence>
<keyword evidence="2" id="KW-1003">Cell membrane</keyword>
<comment type="caution">
    <text evidence="10">The sequence shown here is derived from an EMBL/GenBank/DDBJ whole genome shotgun (WGS) entry which is preliminary data.</text>
</comment>
<dbReference type="GO" id="GO:0009103">
    <property type="term" value="P:lipopolysaccharide biosynthetic process"/>
    <property type="evidence" value="ECO:0007669"/>
    <property type="project" value="UniProtKB-ARBA"/>
</dbReference>
<feature type="transmembrane region" description="Helical" evidence="8">
    <location>
        <begin position="410"/>
        <end position="430"/>
    </location>
</feature>
<feature type="transmembrane region" description="Helical" evidence="8">
    <location>
        <begin position="149"/>
        <end position="176"/>
    </location>
</feature>
<dbReference type="Proteomes" id="UP000194003">
    <property type="component" value="Unassembled WGS sequence"/>
</dbReference>
<gene>
    <name evidence="10" type="ORF">MAIT1_01768</name>
</gene>
<dbReference type="PANTHER" id="PTHR33908:SF11">
    <property type="entry name" value="MEMBRANE PROTEIN"/>
    <property type="match status" value="1"/>
</dbReference>
<keyword evidence="5 8" id="KW-0812">Transmembrane</keyword>
<feature type="transmembrane region" description="Helical" evidence="8">
    <location>
        <begin position="69"/>
        <end position="88"/>
    </location>
</feature>
<keyword evidence="11" id="KW-1185">Reference proteome</keyword>
<feature type="transmembrane region" description="Helical" evidence="8">
    <location>
        <begin position="188"/>
        <end position="210"/>
    </location>
</feature>
<dbReference type="EMBL" id="LVJN01000020">
    <property type="protein sequence ID" value="OSM01738.1"/>
    <property type="molecule type" value="Genomic_DNA"/>
</dbReference>
<evidence type="ECO:0000256" key="1">
    <source>
        <dbReference type="ARBA" id="ARBA00004651"/>
    </source>
</evidence>
<evidence type="ECO:0000313" key="11">
    <source>
        <dbReference type="Proteomes" id="UP000194003"/>
    </source>
</evidence>
<organism evidence="10 11">
    <name type="scientific">Magnetofaba australis IT-1</name>
    <dbReference type="NCBI Taxonomy" id="1434232"/>
    <lineage>
        <taxon>Bacteria</taxon>
        <taxon>Pseudomonadati</taxon>
        <taxon>Pseudomonadota</taxon>
        <taxon>Magnetococcia</taxon>
        <taxon>Magnetococcales</taxon>
        <taxon>Magnetococcaceae</taxon>
        <taxon>Magnetofaba</taxon>
    </lineage>
</organism>
<dbReference type="STRING" id="1434232.MAIT1_01768"/>
<dbReference type="InterPro" id="IPR050297">
    <property type="entry name" value="LipidA_mod_glycosyltrf_83"/>
</dbReference>
<keyword evidence="4" id="KW-0808">Transferase</keyword>
<evidence type="ECO:0000256" key="5">
    <source>
        <dbReference type="ARBA" id="ARBA00022692"/>
    </source>
</evidence>
<keyword evidence="3" id="KW-0328">Glycosyltransferase</keyword>
<dbReference type="PANTHER" id="PTHR33908">
    <property type="entry name" value="MANNOSYLTRANSFERASE YKCB-RELATED"/>
    <property type="match status" value="1"/>
</dbReference>
<feature type="transmembrane region" description="Helical" evidence="8">
    <location>
        <begin position="380"/>
        <end position="398"/>
    </location>
</feature>
<dbReference type="AlphaFoldDB" id="A0A1Y2K157"/>
<dbReference type="InterPro" id="IPR038731">
    <property type="entry name" value="RgtA/B/C-like"/>
</dbReference>
<evidence type="ECO:0000256" key="3">
    <source>
        <dbReference type="ARBA" id="ARBA00022676"/>
    </source>
</evidence>
<evidence type="ECO:0000256" key="2">
    <source>
        <dbReference type="ARBA" id="ARBA00022475"/>
    </source>
</evidence>
<feature type="transmembrane region" description="Helical" evidence="8">
    <location>
        <begin position="269"/>
        <end position="287"/>
    </location>
</feature>
<dbReference type="GO" id="GO:0016763">
    <property type="term" value="F:pentosyltransferase activity"/>
    <property type="evidence" value="ECO:0007669"/>
    <property type="project" value="TreeGrafter"/>
</dbReference>
<proteinExistence type="predicted"/>
<evidence type="ECO:0000256" key="6">
    <source>
        <dbReference type="ARBA" id="ARBA00022989"/>
    </source>
</evidence>
<evidence type="ECO:0000256" key="7">
    <source>
        <dbReference type="ARBA" id="ARBA00023136"/>
    </source>
</evidence>
<protein>
    <recommendedName>
        <fullName evidence="9">Glycosyltransferase RgtA/B/C/D-like domain-containing protein</fullName>
    </recommendedName>
</protein>
<dbReference type="Pfam" id="PF13231">
    <property type="entry name" value="PMT_2"/>
    <property type="match status" value="1"/>
</dbReference>
<comment type="subcellular location">
    <subcellularLocation>
        <location evidence="1">Cell membrane</location>
        <topology evidence="1">Multi-pass membrane protein</topology>
    </subcellularLocation>
</comment>
<keyword evidence="6 8" id="KW-1133">Transmembrane helix</keyword>
<feature type="transmembrane region" description="Helical" evidence="8">
    <location>
        <begin position="353"/>
        <end position="373"/>
    </location>
</feature>
<reference evidence="10 11" key="1">
    <citation type="journal article" date="2016" name="BMC Genomics">
        <title>Combined genomic and structural analyses of a cultured magnetotactic bacterium reveals its niche adaptation to a dynamic environment.</title>
        <authorList>
            <person name="Araujo A.C."/>
            <person name="Morillo V."/>
            <person name="Cypriano J."/>
            <person name="Teixeira L.C."/>
            <person name="Leao P."/>
            <person name="Lyra S."/>
            <person name="Almeida L.G."/>
            <person name="Bazylinski D.A."/>
            <person name="Vasconcellos A.T."/>
            <person name="Abreu F."/>
            <person name="Lins U."/>
        </authorList>
    </citation>
    <scope>NUCLEOTIDE SEQUENCE [LARGE SCALE GENOMIC DNA]</scope>
    <source>
        <strain evidence="10 11">IT-1</strain>
    </source>
</reference>